<keyword evidence="2" id="KW-1185">Reference proteome</keyword>
<dbReference type="SUPFAM" id="SSF52047">
    <property type="entry name" value="RNI-like"/>
    <property type="match status" value="2"/>
</dbReference>
<comment type="caution">
    <text evidence="1">The sequence shown here is derived from an EMBL/GenBank/DDBJ whole genome shotgun (WGS) entry which is preliminary data.</text>
</comment>
<sequence>MDDWIWNGLCEQPTVKASSEKYAKLVYDATTQLHEPIHSILSTLNRRAIGLTKCADFDAALRDAKVMQKLSPSSALGYIREASIYSEQGKQHQAIHICNEGLSMMDTKDTQYATLYQVKADAEQRQSTRIDFISKLPIDIVITTLIPMFMDDTLMDSLRPTPYIFVSNAWRDRIAECFGGLSFEVAYHEEERDDKCLNIVKFAQHTKKLQVSLYSQGTWLSDLLSENDFCSLRGLTINEFSSIHVDRFISSLASIGNTLTDLDIMLDGPVLHVPTIVTACPNLVSLCIYDTPDVDVSSLPMAPWPALTSLSLTFSHTDITCDQIVEIWKRFPSLKKLDLHPCSDIQSALIAHQYAPWIQDIYLLMRDEGIQFIYVGGEKRSEGIGITSLSIRTETEEICNNTTAIVKQHHNTLEQIEWDMDTSHDTNTIDNLQYPQLKDLHINMSGWQIPRNAPLLQELEMTLETINAHPAVLDAIPPNLNKLALHLQGLTTVTKPSIERYLDRLARQHQLKQLIIDFDSDNDNVNDLLKGISRHDQLERLEITFPNHWASYPLEQFLDRLVKGCPHLHSLDLRSKTAPSANVMNTLKRLTHLKEFGFLVFCMGDYESFWNEILTFRHLKSLTIYLIHGGRDDKVKYLKEQRPDMQIIVERYVLEH</sequence>
<dbReference type="EMBL" id="JARTCD010000027">
    <property type="protein sequence ID" value="KAJ8657973.1"/>
    <property type="molecule type" value="Genomic_DNA"/>
</dbReference>
<accession>A0AAD7V3K9</accession>
<evidence type="ECO:0000313" key="2">
    <source>
        <dbReference type="Proteomes" id="UP001234581"/>
    </source>
</evidence>
<dbReference type="Proteomes" id="UP001234581">
    <property type="component" value="Unassembled WGS sequence"/>
</dbReference>
<dbReference type="SUPFAM" id="SSF48452">
    <property type="entry name" value="TPR-like"/>
    <property type="match status" value="1"/>
</dbReference>
<organism evidence="1 2">
    <name type="scientific">Lichtheimia ornata</name>
    <dbReference type="NCBI Taxonomy" id="688661"/>
    <lineage>
        <taxon>Eukaryota</taxon>
        <taxon>Fungi</taxon>
        <taxon>Fungi incertae sedis</taxon>
        <taxon>Mucoromycota</taxon>
        <taxon>Mucoromycotina</taxon>
        <taxon>Mucoromycetes</taxon>
        <taxon>Mucorales</taxon>
        <taxon>Lichtheimiaceae</taxon>
        <taxon>Lichtheimia</taxon>
    </lineage>
</organism>
<dbReference type="AlphaFoldDB" id="A0AAD7V3K9"/>
<reference evidence="1 2" key="1">
    <citation type="submission" date="2023-03" db="EMBL/GenBank/DDBJ databases">
        <title>Genome sequence of Lichtheimia ornata CBS 291.66.</title>
        <authorList>
            <person name="Mohabir J.T."/>
            <person name="Shea T.P."/>
            <person name="Kurbessoian T."/>
            <person name="Berby B."/>
            <person name="Fontaine J."/>
            <person name="Livny J."/>
            <person name="Gnirke A."/>
            <person name="Stajich J.E."/>
            <person name="Cuomo C.A."/>
        </authorList>
    </citation>
    <scope>NUCLEOTIDE SEQUENCE [LARGE SCALE GENOMIC DNA]</scope>
    <source>
        <strain evidence="1">CBS 291.66</strain>
    </source>
</reference>
<evidence type="ECO:0008006" key="3">
    <source>
        <dbReference type="Google" id="ProtNLM"/>
    </source>
</evidence>
<evidence type="ECO:0000313" key="1">
    <source>
        <dbReference type="EMBL" id="KAJ8657973.1"/>
    </source>
</evidence>
<name>A0AAD7V3K9_9FUNG</name>
<dbReference type="PANTHER" id="PTHR38926">
    <property type="entry name" value="F-BOX DOMAIN CONTAINING PROTEIN, EXPRESSED"/>
    <property type="match status" value="1"/>
</dbReference>
<dbReference type="GeneID" id="83213655"/>
<dbReference type="Gene3D" id="1.25.40.10">
    <property type="entry name" value="Tetratricopeptide repeat domain"/>
    <property type="match status" value="1"/>
</dbReference>
<dbReference type="RefSeq" id="XP_058342886.1">
    <property type="nucleotide sequence ID" value="XM_058486274.1"/>
</dbReference>
<dbReference type="PANTHER" id="PTHR38926:SF5">
    <property type="entry name" value="F-BOX AND LEUCINE-RICH REPEAT PROTEIN 6"/>
    <property type="match status" value="1"/>
</dbReference>
<dbReference type="InterPro" id="IPR011990">
    <property type="entry name" value="TPR-like_helical_dom_sf"/>
</dbReference>
<gene>
    <name evidence="1" type="ORF">O0I10_006244</name>
</gene>
<dbReference type="Gene3D" id="3.80.10.10">
    <property type="entry name" value="Ribonuclease Inhibitor"/>
    <property type="match status" value="1"/>
</dbReference>
<dbReference type="InterPro" id="IPR032675">
    <property type="entry name" value="LRR_dom_sf"/>
</dbReference>
<protein>
    <recommendedName>
        <fullName evidence="3">F-box domain-containing protein</fullName>
    </recommendedName>
</protein>
<proteinExistence type="predicted"/>